<accession>A0ABR7N0T7</accession>
<dbReference type="GO" id="GO:0004527">
    <property type="term" value="F:exonuclease activity"/>
    <property type="evidence" value="ECO:0007669"/>
    <property type="project" value="UniProtKB-KW"/>
</dbReference>
<organism evidence="5 6">
    <name type="scientific">Jutongia huaianensis</name>
    <dbReference type="NCBI Taxonomy" id="2763668"/>
    <lineage>
        <taxon>Bacteria</taxon>
        <taxon>Bacillati</taxon>
        <taxon>Bacillota</taxon>
        <taxon>Clostridia</taxon>
        <taxon>Lachnospirales</taxon>
        <taxon>Lachnospiraceae</taxon>
        <taxon>Jutongia</taxon>
    </lineage>
</organism>
<gene>
    <name evidence="5" type="ORF">H8704_06325</name>
</gene>
<evidence type="ECO:0000256" key="1">
    <source>
        <dbReference type="ARBA" id="ARBA00022722"/>
    </source>
</evidence>
<keyword evidence="6" id="KW-1185">Reference proteome</keyword>
<dbReference type="SUPFAM" id="SSF53098">
    <property type="entry name" value="Ribonuclease H-like"/>
    <property type="match status" value="1"/>
</dbReference>
<dbReference type="PANTHER" id="PTHR23044">
    <property type="entry name" value="3'-5' EXONUCLEASE ERI1-RELATED"/>
    <property type="match status" value="1"/>
</dbReference>
<evidence type="ECO:0000259" key="4">
    <source>
        <dbReference type="SMART" id="SM00479"/>
    </source>
</evidence>
<dbReference type="InterPro" id="IPR036397">
    <property type="entry name" value="RNaseH_sf"/>
</dbReference>
<proteinExistence type="predicted"/>
<keyword evidence="1" id="KW-0540">Nuclease</keyword>
<keyword evidence="2" id="KW-0378">Hydrolase</keyword>
<dbReference type="InterPro" id="IPR047201">
    <property type="entry name" value="ERI-1_3'hExo-like"/>
</dbReference>
<comment type="caution">
    <text evidence="5">The sequence shown here is derived from an EMBL/GenBank/DDBJ whole genome shotgun (WGS) entry which is preliminary data.</text>
</comment>
<keyword evidence="3 5" id="KW-0269">Exonuclease</keyword>
<dbReference type="Gene3D" id="3.30.420.10">
    <property type="entry name" value="Ribonuclease H-like superfamily/Ribonuclease H"/>
    <property type="match status" value="1"/>
</dbReference>
<evidence type="ECO:0000256" key="2">
    <source>
        <dbReference type="ARBA" id="ARBA00022801"/>
    </source>
</evidence>
<sequence length="230" mass="26650">MQHIMIDLEMNKIEKQWRGKNKLSSELIEIGAVRMDDSFAVVDTYQSYVKPEFGPMDAVIIDLTGITDDKVKDAPEFFEAMDDFAAWIGPEETQFYSWSMSDIRQFQHEALFKSYPGEIIQRMESHWTDFQEEFRRLLGLHHRIKLSYAVSAADYEFQGAQHTALADAVNTAEILRLSKDPERFRTVMKPVLDLVSQERQEQTLMDMCPDFFAAFMDVADKDKDGKEPAK</sequence>
<dbReference type="InterPro" id="IPR013520">
    <property type="entry name" value="Ribonucl_H"/>
</dbReference>
<protein>
    <submittedName>
        <fullName evidence="5">Exonuclease domain-containing protein</fullName>
    </submittedName>
</protein>
<dbReference type="RefSeq" id="WP_022465628.1">
    <property type="nucleotide sequence ID" value="NZ_JACRSX010000006.1"/>
</dbReference>
<dbReference type="InterPro" id="IPR012337">
    <property type="entry name" value="RNaseH-like_sf"/>
</dbReference>
<evidence type="ECO:0000256" key="3">
    <source>
        <dbReference type="ARBA" id="ARBA00022839"/>
    </source>
</evidence>
<dbReference type="Pfam" id="PF00929">
    <property type="entry name" value="RNase_T"/>
    <property type="match status" value="1"/>
</dbReference>
<evidence type="ECO:0000313" key="5">
    <source>
        <dbReference type="EMBL" id="MBC8562246.1"/>
    </source>
</evidence>
<dbReference type="PANTHER" id="PTHR23044:SF61">
    <property type="entry name" value="3'-5' EXORIBONUCLEASE 1-RELATED"/>
    <property type="match status" value="1"/>
</dbReference>
<reference evidence="5 6" key="1">
    <citation type="submission" date="2020-08" db="EMBL/GenBank/DDBJ databases">
        <title>Genome public.</title>
        <authorList>
            <person name="Liu C."/>
            <person name="Sun Q."/>
        </authorList>
    </citation>
    <scope>NUCLEOTIDE SEQUENCE [LARGE SCALE GENOMIC DNA]</scope>
    <source>
        <strain evidence="5 6">NSJ-37</strain>
    </source>
</reference>
<name>A0ABR7N0T7_9FIRM</name>
<dbReference type="EMBL" id="JACRSX010000006">
    <property type="protein sequence ID" value="MBC8562246.1"/>
    <property type="molecule type" value="Genomic_DNA"/>
</dbReference>
<dbReference type="Proteomes" id="UP000606193">
    <property type="component" value="Unassembled WGS sequence"/>
</dbReference>
<dbReference type="SMART" id="SM00479">
    <property type="entry name" value="EXOIII"/>
    <property type="match status" value="1"/>
</dbReference>
<dbReference type="CDD" id="cd06133">
    <property type="entry name" value="ERI-1_3'hExo_like"/>
    <property type="match status" value="1"/>
</dbReference>
<feature type="domain" description="Exonuclease" evidence="4">
    <location>
        <begin position="2"/>
        <end position="184"/>
    </location>
</feature>
<dbReference type="InterPro" id="IPR051274">
    <property type="entry name" value="3-5_Exoribonuclease"/>
</dbReference>
<evidence type="ECO:0000313" key="6">
    <source>
        <dbReference type="Proteomes" id="UP000606193"/>
    </source>
</evidence>